<dbReference type="PROSITE" id="PS51184">
    <property type="entry name" value="JMJC"/>
    <property type="match status" value="1"/>
</dbReference>
<evidence type="ECO:0000313" key="2">
    <source>
        <dbReference type="EMBL" id="SEU30205.1"/>
    </source>
</evidence>
<protein>
    <submittedName>
        <fullName evidence="2">Cupin-like domain-containing protein</fullName>
    </submittedName>
</protein>
<dbReference type="InterPro" id="IPR003347">
    <property type="entry name" value="JmjC_dom"/>
</dbReference>
<dbReference type="SUPFAM" id="SSF51197">
    <property type="entry name" value="Clavaminate synthase-like"/>
    <property type="match status" value="1"/>
</dbReference>
<reference evidence="2 3" key="1">
    <citation type="submission" date="2016-10" db="EMBL/GenBank/DDBJ databases">
        <authorList>
            <person name="de Groot N.N."/>
        </authorList>
    </citation>
    <scope>NUCLEOTIDE SEQUENCE [LARGE SCALE GENOMIC DNA]</scope>
    <source>
        <strain evidence="2 3">CGMCC 4.5598</strain>
    </source>
</reference>
<dbReference type="InterPro" id="IPR041667">
    <property type="entry name" value="Cupin_8"/>
</dbReference>
<dbReference type="Gene3D" id="2.60.120.650">
    <property type="entry name" value="Cupin"/>
    <property type="match status" value="1"/>
</dbReference>
<feature type="domain" description="JmjC" evidence="1">
    <location>
        <begin position="107"/>
        <end position="241"/>
    </location>
</feature>
<dbReference type="RefSeq" id="WP_091087257.1">
    <property type="nucleotide sequence ID" value="NZ_FOHX01000010.1"/>
</dbReference>
<dbReference type="AlphaFoldDB" id="A0A1I0KVP7"/>
<evidence type="ECO:0000259" key="1">
    <source>
        <dbReference type="PROSITE" id="PS51184"/>
    </source>
</evidence>
<accession>A0A1I0KVP7</accession>
<dbReference type="Pfam" id="PF13621">
    <property type="entry name" value="Cupin_8"/>
    <property type="match status" value="1"/>
</dbReference>
<dbReference type="Proteomes" id="UP000199361">
    <property type="component" value="Unassembled WGS sequence"/>
</dbReference>
<gene>
    <name evidence="2" type="ORF">SAMN05421811_11050</name>
</gene>
<name>A0A1I0KVP7_9ACTN</name>
<keyword evidence="3" id="KW-1185">Reference proteome</keyword>
<sequence length="241" mass="25452">MTTDVAAEIAAVPFSASVVDRFEDDFLHRRPVVLTGAAHGLPALSLWAGDALAGIFPDETFPCYESPSGPISTHTDLRGGVLETAMTIAAFTERAAAPGPWRAQLRVRLSDPLVRDRLEPGLRYPAGLFASPANPDVTAVWLASPGSRTPVHRDGGDGLLGQIAGHKRAHLFPPESDPAVLEQIAAIRSFPGPYEAYAASCAAPPPCLAATLSPGDVLYIPSGWFHDIDSLDVSASLVLRN</sequence>
<dbReference type="EMBL" id="FOHX01000010">
    <property type="protein sequence ID" value="SEU30205.1"/>
    <property type="molecule type" value="Genomic_DNA"/>
</dbReference>
<proteinExistence type="predicted"/>
<dbReference type="OrthoDB" id="9764016at2"/>
<dbReference type="PANTHER" id="PTHR12461:SF105">
    <property type="entry name" value="HYPOXIA-INDUCIBLE FACTOR 1-ALPHA INHIBITOR"/>
    <property type="match status" value="1"/>
</dbReference>
<dbReference type="STRING" id="568860.SAMN05421811_11050"/>
<evidence type="ECO:0000313" key="3">
    <source>
        <dbReference type="Proteomes" id="UP000199361"/>
    </source>
</evidence>
<organism evidence="2 3">
    <name type="scientific">Nonomuraea wenchangensis</name>
    <dbReference type="NCBI Taxonomy" id="568860"/>
    <lineage>
        <taxon>Bacteria</taxon>
        <taxon>Bacillati</taxon>
        <taxon>Actinomycetota</taxon>
        <taxon>Actinomycetes</taxon>
        <taxon>Streptosporangiales</taxon>
        <taxon>Streptosporangiaceae</taxon>
        <taxon>Nonomuraea</taxon>
    </lineage>
</organism>
<dbReference type="PANTHER" id="PTHR12461">
    <property type="entry name" value="HYPOXIA-INDUCIBLE FACTOR 1 ALPHA INHIBITOR-RELATED"/>
    <property type="match status" value="1"/>
</dbReference>